<feature type="compositionally biased region" description="Basic and acidic residues" evidence="3">
    <location>
        <begin position="154"/>
        <end position="168"/>
    </location>
</feature>
<evidence type="ECO:0000256" key="2">
    <source>
        <dbReference type="ARBA" id="ARBA00023242"/>
    </source>
</evidence>
<protein>
    <submittedName>
        <fullName evidence="4">DNA repair protein rad51</fullName>
    </submittedName>
</protein>
<name>A0A8H4N4D3_9PEZI</name>
<dbReference type="GO" id="GO:0000723">
    <property type="term" value="P:telomere maintenance"/>
    <property type="evidence" value="ECO:0007669"/>
    <property type="project" value="TreeGrafter"/>
</dbReference>
<evidence type="ECO:0000256" key="3">
    <source>
        <dbReference type="SAM" id="MobiDB-lite"/>
    </source>
</evidence>
<dbReference type="InterPro" id="IPR051988">
    <property type="entry name" value="HRR_RAD51_Paralog"/>
</dbReference>
<feature type="compositionally biased region" description="Low complexity" evidence="3">
    <location>
        <begin position="170"/>
        <end position="184"/>
    </location>
</feature>
<keyword evidence="2" id="KW-0539">Nucleus</keyword>
<evidence type="ECO:0000313" key="5">
    <source>
        <dbReference type="Proteomes" id="UP000572817"/>
    </source>
</evidence>
<dbReference type="GO" id="GO:0033063">
    <property type="term" value="C:Rad51B-Rad51C-Rad51D-XRCC2 complex"/>
    <property type="evidence" value="ECO:0007669"/>
    <property type="project" value="TreeGrafter"/>
</dbReference>
<accession>A0A8H4N4D3</accession>
<dbReference type="PANTHER" id="PTHR46457:SF1">
    <property type="entry name" value="DNA REPAIR PROTEIN RAD51 HOMOLOG 4"/>
    <property type="match status" value="1"/>
</dbReference>
<comment type="caution">
    <text evidence="4">The sequence shown here is derived from an EMBL/GenBank/DDBJ whole genome shotgun (WGS) entry which is preliminary data.</text>
</comment>
<gene>
    <name evidence="4" type="ORF">GTA08_BOTSDO13893</name>
</gene>
<keyword evidence="5" id="KW-1185">Reference proteome</keyword>
<dbReference type="EMBL" id="WWBZ02000014">
    <property type="protein sequence ID" value="KAF4310629.1"/>
    <property type="molecule type" value="Genomic_DNA"/>
</dbReference>
<dbReference type="GO" id="GO:0005657">
    <property type="term" value="C:replication fork"/>
    <property type="evidence" value="ECO:0007669"/>
    <property type="project" value="TreeGrafter"/>
</dbReference>
<dbReference type="GO" id="GO:0000724">
    <property type="term" value="P:double-strand break repair via homologous recombination"/>
    <property type="evidence" value="ECO:0007669"/>
    <property type="project" value="TreeGrafter"/>
</dbReference>
<organism evidence="4 5">
    <name type="scientific">Botryosphaeria dothidea</name>
    <dbReference type="NCBI Taxonomy" id="55169"/>
    <lineage>
        <taxon>Eukaryota</taxon>
        <taxon>Fungi</taxon>
        <taxon>Dikarya</taxon>
        <taxon>Ascomycota</taxon>
        <taxon>Pezizomycotina</taxon>
        <taxon>Dothideomycetes</taxon>
        <taxon>Dothideomycetes incertae sedis</taxon>
        <taxon>Botryosphaeriales</taxon>
        <taxon>Botryosphaeriaceae</taxon>
        <taxon>Botryosphaeria</taxon>
    </lineage>
</organism>
<feature type="region of interest" description="Disordered" evidence="3">
    <location>
        <begin position="154"/>
        <end position="207"/>
    </location>
</feature>
<dbReference type="GO" id="GO:0000400">
    <property type="term" value="F:four-way junction DNA binding"/>
    <property type="evidence" value="ECO:0007669"/>
    <property type="project" value="TreeGrafter"/>
</dbReference>
<dbReference type="GO" id="GO:0003697">
    <property type="term" value="F:single-stranded DNA binding"/>
    <property type="evidence" value="ECO:0007669"/>
    <property type="project" value="TreeGrafter"/>
</dbReference>
<reference evidence="4" key="1">
    <citation type="submission" date="2020-04" db="EMBL/GenBank/DDBJ databases">
        <title>Genome Assembly and Annotation of Botryosphaeria dothidea sdau 11-99, a Latent Pathogen of Apple Fruit Ring Rot in China.</title>
        <authorList>
            <person name="Yu C."/>
            <person name="Diao Y."/>
            <person name="Lu Q."/>
            <person name="Zhao J."/>
            <person name="Cui S."/>
            <person name="Peng C."/>
            <person name="He B."/>
            <person name="Liu H."/>
        </authorList>
    </citation>
    <scope>NUCLEOTIDE SEQUENCE [LARGE SCALE GENOMIC DNA]</scope>
    <source>
        <strain evidence="4">Sdau11-99</strain>
    </source>
</reference>
<dbReference type="GO" id="GO:0007131">
    <property type="term" value="P:reciprocal meiotic recombination"/>
    <property type="evidence" value="ECO:0007669"/>
    <property type="project" value="TreeGrafter"/>
</dbReference>
<proteinExistence type="predicted"/>
<evidence type="ECO:0000313" key="4">
    <source>
        <dbReference type="EMBL" id="KAF4310629.1"/>
    </source>
</evidence>
<dbReference type="GO" id="GO:0008094">
    <property type="term" value="F:ATP-dependent activity, acting on DNA"/>
    <property type="evidence" value="ECO:0007669"/>
    <property type="project" value="TreeGrafter"/>
</dbReference>
<dbReference type="OrthoDB" id="336321at2759"/>
<dbReference type="SUPFAM" id="SSF52540">
    <property type="entry name" value="P-loop containing nucleoside triphosphate hydrolases"/>
    <property type="match status" value="1"/>
</dbReference>
<dbReference type="GO" id="GO:0042148">
    <property type="term" value="P:DNA strand invasion"/>
    <property type="evidence" value="ECO:0007669"/>
    <property type="project" value="TreeGrafter"/>
</dbReference>
<dbReference type="PANTHER" id="PTHR46457">
    <property type="entry name" value="DNA REPAIR PROTEIN RAD51 HOMOLOG 4"/>
    <property type="match status" value="1"/>
</dbReference>
<dbReference type="Gene3D" id="3.40.50.300">
    <property type="entry name" value="P-loop containing nucleotide triphosphate hydrolases"/>
    <property type="match status" value="1"/>
</dbReference>
<comment type="subcellular location">
    <subcellularLocation>
        <location evidence="1">Nucleus</location>
    </subcellularLocation>
</comment>
<dbReference type="GO" id="GO:0005815">
    <property type="term" value="C:microtubule organizing center"/>
    <property type="evidence" value="ECO:0007669"/>
    <property type="project" value="TreeGrafter"/>
</dbReference>
<sequence length="437" mass="47510">MSLASTIQPISATSLFQPGSSGDDKKPQRFGCGPQEIDDALRGGVDPGFGGLTCITGEKGVGKTGLAFAFLVTHLLSSTTSQAVLIDATGTLDVLRLYNTIISRLRRLPDGSNTTKEEDQEAAAAEILDRVKIMRVFDALGMVEAVSEIRENLESQQRGLERKEETHTKPAPARAEPQQQPQRQESNRKLHRIRSTIPDSDDEEDGDDVMLFDDIPEPLEEEVNQEVPIVDAQRAEDITRSSEDNGRVGMIIVDNITHVVSPMMKTNYVQASALLTSFLRSLSQVTRSHNLSTILINAAINVPSIPPSKNQSPGCGGTHMKNPYASIFASAGHLQPALSPLLPSHVDLHLLITTQPLIRQDAATQQSFSKAPSMQARSSGSESVSVIEVLSDRYANRIGRWAALCVNDAGIIEDVNSQRGTPRKEYRLPGFASKITL</sequence>
<dbReference type="AlphaFoldDB" id="A0A8H4N4D3"/>
<dbReference type="InterPro" id="IPR027417">
    <property type="entry name" value="P-loop_NTPase"/>
</dbReference>
<evidence type="ECO:0000256" key="1">
    <source>
        <dbReference type="ARBA" id="ARBA00004123"/>
    </source>
</evidence>
<dbReference type="Proteomes" id="UP000572817">
    <property type="component" value="Unassembled WGS sequence"/>
</dbReference>